<keyword evidence="3" id="KW-1185">Reference proteome</keyword>
<reference evidence="3" key="1">
    <citation type="journal article" date="2013" name="Genome Announc.">
        <title>Draft Genome Sequence of the Dimorphic Prosthecate Bacterium Brevundimonas abyssalis TAR-001T.</title>
        <authorList>
            <person name="Tsubouchi T."/>
            <person name="Nishi S."/>
            <person name="Usui K."/>
            <person name="Shimane Y."/>
            <person name="Takaki Y."/>
            <person name="Maruyama T."/>
            <person name="Hatada Y."/>
        </authorList>
    </citation>
    <scope>NUCLEOTIDE SEQUENCE [LARGE SCALE GENOMIC DNA]</scope>
    <source>
        <strain evidence="3">TAR-001</strain>
    </source>
</reference>
<evidence type="ECO:0000313" key="3">
    <source>
        <dbReference type="Proteomes" id="UP000016569"/>
    </source>
</evidence>
<accession>A0A8E0NC02</accession>
<sequence>MMGLIALVLAGMAGMAQAQSQSAYVRGALDRLDAVADGVSYSSNLSFDLSRVTAGQHFRRSTVPATGSAVRVTAACDTDCSRLQLRVVDFQNRQVAYEQPHTGASTLLFYPQAGQTYWIYAQPLDCSEAYCYVVVGVWQ</sequence>
<evidence type="ECO:0000313" key="2">
    <source>
        <dbReference type="EMBL" id="GAD59577.1"/>
    </source>
</evidence>
<dbReference type="EMBL" id="BATC01000031">
    <property type="protein sequence ID" value="GAD59577.1"/>
    <property type="molecule type" value="Genomic_DNA"/>
</dbReference>
<evidence type="ECO:0000256" key="1">
    <source>
        <dbReference type="SAM" id="SignalP"/>
    </source>
</evidence>
<organism evidence="2 3">
    <name type="scientific">Brevundimonas abyssalis TAR-001</name>
    <dbReference type="NCBI Taxonomy" id="1391729"/>
    <lineage>
        <taxon>Bacteria</taxon>
        <taxon>Pseudomonadati</taxon>
        <taxon>Pseudomonadota</taxon>
        <taxon>Alphaproteobacteria</taxon>
        <taxon>Caulobacterales</taxon>
        <taxon>Caulobacteraceae</taxon>
        <taxon>Brevundimonas</taxon>
    </lineage>
</organism>
<keyword evidence="1" id="KW-0732">Signal</keyword>
<feature type="signal peptide" evidence="1">
    <location>
        <begin position="1"/>
        <end position="18"/>
    </location>
</feature>
<comment type="caution">
    <text evidence="2">The sequence shown here is derived from an EMBL/GenBank/DDBJ whole genome shotgun (WGS) entry which is preliminary data.</text>
</comment>
<dbReference type="Proteomes" id="UP000016569">
    <property type="component" value="Unassembled WGS sequence"/>
</dbReference>
<name>A0A8E0NC02_9CAUL</name>
<dbReference type="AlphaFoldDB" id="A0A8E0NC02"/>
<feature type="chain" id="PRO_5034737626" evidence="1">
    <location>
        <begin position="19"/>
        <end position="139"/>
    </location>
</feature>
<gene>
    <name evidence="2" type="ORF">MBEBAB_1827</name>
</gene>
<proteinExistence type="predicted"/>
<protein>
    <submittedName>
        <fullName evidence="2">Uncharacterized protein</fullName>
    </submittedName>
</protein>